<name>A0A731TN64_SALEE</name>
<reference evidence="1" key="2">
    <citation type="submission" date="2018-07" db="EMBL/GenBank/DDBJ databases">
        <authorList>
            <consortium name="NCBI Pathogen Detection Project"/>
        </authorList>
    </citation>
    <scope>NUCLEOTIDE SEQUENCE</scope>
    <source>
        <strain evidence="1">5039-68</strain>
    </source>
</reference>
<gene>
    <name evidence="1" type="ORF">GND13_004211</name>
</gene>
<reference evidence="1" key="1">
    <citation type="journal article" date="2018" name="Genome Biol.">
        <title>SKESA: strategic k-mer extension for scrupulous assemblies.</title>
        <authorList>
            <person name="Souvorov A."/>
            <person name="Agarwala R."/>
            <person name="Lipman D.J."/>
        </authorList>
    </citation>
    <scope>NUCLEOTIDE SEQUENCE</scope>
    <source>
        <strain evidence="1">5039-68</strain>
    </source>
</reference>
<dbReference type="EMBL" id="DAASAS010000043">
    <property type="protein sequence ID" value="HAE4734786.1"/>
    <property type="molecule type" value="Genomic_DNA"/>
</dbReference>
<proteinExistence type="predicted"/>
<accession>A0A731TN64</accession>
<protein>
    <submittedName>
        <fullName evidence="1">Type VI secretion system tip protein VgrG</fullName>
    </submittedName>
</protein>
<organism evidence="1">
    <name type="scientific">Salmonella enterica subsp. VII serovar 40:z4,z24:[z39]</name>
    <dbReference type="NCBI Taxonomy" id="1967625"/>
    <lineage>
        <taxon>Bacteria</taxon>
        <taxon>Pseudomonadati</taxon>
        <taxon>Pseudomonadota</taxon>
        <taxon>Gammaproteobacteria</taxon>
        <taxon>Enterobacterales</taxon>
        <taxon>Enterobacteriaceae</taxon>
        <taxon>Salmonella</taxon>
    </lineage>
</organism>
<sequence>MSLKGLRFTLNIDGLEETATAVVGFSLYQCHSTPFVLEVDIASD</sequence>
<feature type="non-terminal residue" evidence="1">
    <location>
        <position position="44"/>
    </location>
</feature>
<evidence type="ECO:0000313" key="1">
    <source>
        <dbReference type="EMBL" id="HAE4734786.1"/>
    </source>
</evidence>
<comment type="caution">
    <text evidence="1">The sequence shown here is derived from an EMBL/GenBank/DDBJ whole genome shotgun (WGS) entry which is preliminary data.</text>
</comment>
<dbReference type="AlphaFoldDB" id="A0A731TN64"/>